<feature type="domain" description="Beta-galactosidase galactose-binding" evidence="9">
    <location>
        <begin position="560"/>
        <end position="619"/>
    </location>
</feature>
<dbReference type="FunFam" id="2.60.120.260:FF:000049">
    <property type="entry name" value="Beta-galactosidase"/>
    <property type="match status" value="1"/>
</dbReference>
<dbReference type="Pfam" id="PF21317">
    <property type="entry name" value="BetaGal_ABD_1"/>
    <property type="match status" value="1"/>
</dbReference>
<comment type="similarity">
    <text evidence="1 6">Belongs to the glycosyl hydrolase 35 family.</text>
</comment>
<dbReference type="PANTHER" id="PTHR23421">
    <property type="entry name" value="BETA-GALACTOSIDASE RELATED"/>
    <property type="match status" value="1"/>
</dbReference>
<dbReference type="Pfam" id="PF21467">
    <property type="entry name" value="BetaGal_gal-bd"/>
    <property type="match status" value="1"/>
</dbReference>
<dbReference type="GO" id="GO:0005975">
    <property type="term" value="P:carbohydrate metabolic process"/>
    <property type="evidence" value="ECO:0007669"/>
    <property type="project" value="InterPro"/>
</dbReference>
<gene>
    <name evidence="10" type="ORF">CALMAC_LOCUS2840</name>
</gene>
<evidence type="ECO:0000256" key="5">
    <source>
        <dbReference type="RuleBase" id="RU000675"/>
    </source>
</evidence>
<keyword evidence="2 5" id="KW-0378">Hydrolase</keyword>
<feature type="active site" description="Nucleophile" evidence="4">
    <location>
        <position position="266"/>
    </location>
</feature>
<dbReference type="InterPro" id="IPR026283">
    <property type="entry name" value="B-gal_1-like"/>
</dbReference>
<dbReference type="InterPro" id="IPR048912">
    <property type="entry name" value="BetaGal1-like_ABD1"/>
</dbReference>
<dbReference type="OrthoDB" id="1657402at2759"/>
<evidence type="ECO:0000256" key="6">
    <source>
        <dbReference type="RuleBase" id="RU003679"/>
    </source>
</evidence>
<comment type="catalytic activity">
    <reaction evidence="5">
        <text>Hydrolysis of terminal non-reducing beta-D-galactose residues in beta-D-galactosides.</text>
        <dbReference type="EC" id="3.2.1.23"/>
    </reaction>
</comment>
<dbReference type="Gene3D" id="2.60.120.260">
    <property type="entry name" value="Galactose-binding domain-like"/>
    <property type="match status" value="2"/>
</dbReference>
<reference evidence="10 11" key="1">
    <citation type="submission" date="2019-01" db="EMBL/GenBank/DDBJ databases">
        <authorList>
            <person name="Sayadi A."/>
        </authorList>
    </citation>
    <scope>NUCLEOTIDE SEQUENCE [LARGE SCALE GENOMIC DNA]</scope>
</reference>
<dbReference type="Gene3D" id="3.20.20.80">
    <property type="entry name" value="Glycosidases"/>
    <property type="match status" value="1"/>
</dbReference>
<dbReference type="InterPro" id="IPR017853">
    <property type="entry name" value="GH"/>
</dbReference>
<dbReference type="InterPro" id="IPR001944">
    <property type="entry name" value="Glycoside_Hdrlase_35"/>
</dbReference>
<keyword evidence="3 5" id="KW-0326">Glycosidase</keyword>
<feature type="domain" description="Glycoside hydrolase 35 catalytic" evidence="7">
    <location>
        <begin position="35"/>
        <end position="362"/>
    </location>
</feature>
<evidence type="ECO:0000256" key="4">
    <source>
        <dbReference type="PIRSR" id="PIRSR006336-1"/>
    </source>
</evidence>
<dbReference type="PIRSF" id="PIRSF006336">
    <property type="entry name" value="B-gal"/>
    <property type="match status" value="1"/>
</dbReference>
<dbReference type="InterPro" id="IPR048913">
    <property type="entry name" value="BetaGal_gal-bd"/>
</dbReference>
<evidence type="ECO:0000313" key="10">
    <source>
        <dbReference type="EMBL" id="VEN37658.1"/>
    </source>
</evidence>
<dbReference type="InterPro" id="IPR019801">
    <property type="entry name" value="Glyco_hydro_35_CS"/>
</dbReference>
<evidence type="ECO:0000259" key="7">
    <source>
        <dbReference type="Pfam" id="PF01301"/>
    </source>
</evidence>
<dbReference type="Proteomes" id="UP000410492">
    <property type="component" value="Unassembled WGS sequence"/>
</dbReference>
<dbReference type="SUPFAM" id="SSF49785">
    <property type="entry name" value="Galactose-binding domain-like"/>
    <property type="match status" value="1"/>
</dbReference>
<dbReference type="Pfam" id="PF01301">
    <property type="entry name" value="Glyco_hydro_35"/>
    <property type="match status" value="1"/>
</dbReference>
<evidence type="ECO:0000313" key="11">
    <source>
        <dbReference type="Proteomes" id="UP000410492"/>
    </source>
</evidence>
<accession>A0A653BPZ3</accession>
<dbReference type="EMBL" id="CAACVG010003633">
    <property type="protein sequence ID" value="VEN37658.1"/>
    <property type="molecule type" value="Genomic_DNA"/>
</dbReference>
<dbReference type="PROSITE" id="PS01182">
    <property type="entry name" value="GLYCOSYL_HYDROL_F35"/>
    <property type="match status" value="1"/>
</dbReference>
<evidence type="ECO:0000256" key="1">
    <source>
        <dbReference type="ARBA" id="ARBA00009809"/>
    </source>
</evidence>
<dbReference type="InterPro" id="IPR031330">
    <property type="entry name" value="Gly_Hdrlase_35_cat"/>
</dbReference>
<name>A0A653BPZ3_CALMS</name>
<dbReference type="EC" id="3.2.1.23" evidence="5"/>
<dbReference type="InterPro" id="IPR008979">
    <property type="entry name" value="Galactose-bd-like_sf"/>
</dbReference>
<dbReference type="GO" id="GO:0004565">
    <property type="term" value="F:beta-galactosidase activity"/>
    <property type="evidence" value="ECO:0007669"/>
    <property type="project" value="UniProtKB-EC"/>
</dbReference>
<evidence type="ECO:0000256" key="3">
    <source>
        <dbReference type="ARBA" id="ARBA00023295"/>
    </source>
</evidence>
<keyword evidence="11" id="KW-1185">Reference proteome</keyword>
<dbReference type="SUPFAM" id="SSF51445">
    <property type="entry name" value="(Trans)glycosidases"/>
    <property type="match status" value="1"/>
</dbReference>
<dbReference type="AlphaFoldDB" id="A0A653BPZ3"/>
<organism evidence="10 11">
    <name type="scientific">Callosobruchus maculatus</name>
    <name type="common">Southern cowpea weevil</name>
    <name type="synonym">Pulse bruchid</name>
    <dbReference type="NCBI Taxonomy" id="64391"/>
    <lineage>
        <taxon>Eukaryota</taxon>
        <taxon>Metazoa</taxon>
        <taxon>Ecdysozoa</taxon>
        <taxon>Arthropoda</taxon>
        <taxon>Hexapoda</taxon>
        <taxon>Insecta</taxon>
        <taxon>Pterygota</taxon>
        <taxon>Neoptera</taxon>
        <taxon>Endopterygota</taxon>
        <taxon>Coleoptera</taxon>
        <taxon>Polyphaga</taxon>
        <taxon>Cucujiformia</taxon>
        <taxon>Chrysomeloidea</taxon>
        <taxon>Chrysomelidae</taxon>
        <taxon>Bruchinae</taxon>
        <taxon>Bruchini</taxon>
        <taxon>Callosobruchus</taxon>
    </lineage>
</organism>
<dbReference type="PRINTS" id="PR00742">
    <property type="entry name" value="GLHYDRLASE35"/>
</dbReference>
<protein>
    <recommendedName>
        <fullName evidence="5">Beta-galactosidase</fullName>
        <ecNumber evidence="5">3.2.1.23</ecNumber>
    </recommendedName>
</protein>
<feature type="domain" description="Beta-galactosidase 1-like first all-beta" evidence="8">
    <location>
        <begin position="421"/>
        <end position="538"/>
    </location>
</feature>
<evidence type="ECO:0000259" key="9">
    <source>
        <dbReference type="Pfam" id="PF21467"/>
    </source>
</evidence>
<evidence type="ECO:0000256" key="2">
    <source>
        <dbReference type="ARBA" id="ARBA00022801"/>
    </source>
</evidence>
<sequence>MNVTSVGVLNALPSNYEYFTHGGIKSGLNDSLPRFQLNGKDIFIYSGAFHYFRTPRPYWRDRLRKMRAAGLNTVETFVPWNLHEPRSGEFDFGTGKNDMSDFLHLEEFLKTAKEEDLFAIVRPGPYIGGGWEFGGLPSWLLREDKIEMRTSDAVFMKYVTRFFNVLLPILAALQFIKGGPIIALQVENEYSLSGKHDSKYLMQLVKQITGHGLKTPLMTADRPREGTYGSIPSQFLLTGILDHQITDNLDMLNAMNGGKRPTMVMEFRTGQEDYWSLNHTERPKDFFAYNFEKALKYPASINVYMFVGGTNFAFMNGGKNTKKDDKNTDYYATTSSYDLMAPISESGELTDKYFAIKKLLEKYNPVKTRLPDIPQTSKKVAYPTVKLEQQLYLNDLLKLIKPISSKTVIPMEKLDINANNGQSYGYVVYRKIVDLPPRSELLIEGRVCDTVTLLVNGELKSPILMNVSNLDWYGTSKTMNSYRILNQDEELKRATIDIMIENWGRVNDGEYKGFKGLWQGQVRLNNAYIHDWLIYPLEFKQDFTSHLGNFHVANLTTVGPAMYRAHFNIAGSPQDTYVNMESWVKGIVMVNGFVVGRYAHFGPIQTLYIPATVLRKGENFIDIFEHFIPAKSIVFSDKPIYKTYE</sequence>
<proteinExistence type="inferred from homology"/>
<evidence type="ECO:0000259" key="8">
    <source>
        <dbReference type="Pfam" id="PF21317"/>
    </source>
</evidence>
<feature type="active site" description="Proton donor" evidence="4">
    <location>
        <position position="189"/>
    </location>
</feature>